<sequence>MNMMWKFSSYQHLHLAMEDEIQCYLESTRDISTTPDSSSSSSYAFLGPKTWGSIGYCNGKQQSPINIVTKDVPSNPCLGPLTFTGYEDRGRPKILRNDGHTKIEMKSGASISSAGLPATYYLQSFHFHWGTFNHRGSEHAINGLHYLMEMHLVHTKDGMSMEKAGRDPQGIRLWTSQKPYNSVELNGEFSLGSLLSLADLSTYYQYHGSLTTPDCNEAVMWIIYPEPILAKKFTNSLYYTTVEENRKMQKNYRPLQPRNNREVLCFQEQEYMHYKDYCAAQKKV</sequence>
<evidence type="ECO:0000256" key="4">
    <source>
        <dbReference type="RuleBase" id="RU367011"/>
    </source>
</evidence>
<dbReference type="AlphaFoldDB" id="A0A8D0BIE4"/>
<dbReference type="SMART" id="SM01057">
    <property type="entry name" value="Carb_anhydrase"/>
    <property type="match status" value="1"/>
</dbReference>
<comment type="cofactor">
    <cofactor evidence="4">
        <name>Zn(2+)</name>
        <dbReference type="ChEBI" id="CHEBI:29105"/>
    </cofactor>
</comment>
<dbReference type="GeneTree" id="ENSGT00940000164039"/>
<name>A0A8D0BIE4_SALMN</name>
<dbReference type="SUPFAM" id="SSF51069">
    <property type="entry name" value="Carbonic anhydrase"/>
    <property type="match status" value="1"/>
</dbReference>
<feature type="domain" description="Alpha-carbonic anhydrase" evidence="5">
    <location>
        <begin position="41"/>
        <end position="267"/>
    </location>
</feature>
<comment type="similarity">
    <text evidence="1 4">Belongs to the alpha-carbonic anhydrase family.</text>
</comment>
<keyword evidence="7" id="KW-1185">Reference proteome</keyword>
<dbReference type="GO" id="GO:0008270">
    <property type="term" value="F:zinc ion binding"/>
    <property type="evidence" value="ECO:0007669"/>
    <property type="project" value="UniProtKB-UniRule"/>
</dbReference>
<dbReference type="PROSITE" id="PS51144">
    <property type="entry name" value="ALPHA_CA_2"/>
    <property type="match status" value="1"/>
</dbReference>
<evidence type="ECO:0000256" key="3">
    <source>
        <dbReference type="ARBA" id="ARBA00022833"/>
    </source>
</evidence>
<dbReference type="EC" id="4.2.1.1" evidence="4"/>
<evidence type="ECO:0000259" key="5">
    <source>
        <dbReference type="PROSITE" id="PS51144"/>
    </source>
</evidence>
<reference evidence="6" key="1">
    <citation type="submission" date="2025-08" db="UniProtKB">
        <authorList>
            <consortium name="Ensembl"/>
        </authorList>
    </citation>
    <scope>IDENTIFICATION</scope>
</reference>
<keyword evidence="3 4" id="KW-0862">Zinc</keyword>
<reference evidence="6" key="2">
    <citation type="submission" date="2025-09" db="UniProtKB">
        <authorList>
            <consortium name="Ensembl"/>
        </authorList>
    </citation>
    <scope>IDENTIFICATION</scope>
</reference>
<dbReference type="Pfam" id="PF00194">
    <property type="entry name" value="Carb_anhydrase"/>
    <property type="match status" value="2"/>
</dbReference>
<dbReference type="Proteomes" id="UP000694421">
    <property type="component" value="Unplaced"/>
</dbReference>
<dbReference type="InterPro" id="IPR036398">
    <property type="entry name" value="CA_dom_sf"/>
</dbReference>
<dbReference type="InterPro" id="IPR018338">
    <property type="entry name" value="Carbonic_anhydrase_a-class_CS"/>
</dbReference>
<dbReference type="PANTHER" id="PTHR18952">
    <property type="entry name" value="CARBONIC ANHYDRASE"/>
    <property type="match status" value="1"/>
</dbReference>
<comment type="function">
    <text evidence="4">Reversible hydration of carbon dioxide.</text>
</comment>
<dbReference type="PROSITE" id="PS00162">
    <property type="entry name" value="ALPHA_CA_1"/>
    <property type="match status" value="1"/>
</dbReference>
<evidence type="ECO:0000256" key="1">
    <source>
        <dbReference type="ARBA" id="ARBA00010718"/>
    </source>
</evidence>
<comment type="catalytic activity">
    <reaction evidence="4">
        <text>hydrogencarbonate + H(+) = CO2 + H2O</text>
        <dbReference type="Rhea" id="RHEA:10748"/>
        <dbReference type="ChEBI" id="CHEBI:15377"/>
        <dbReference type="ChEBI" id="CHEBI:15378"/>
        <dbReference type="ChEBI" id="CHEBI:16526"/>
        <dbReference type="ChEBI" id="CHEBI:17544"/>
        <dbReference type="EC" id="4.2.1.1"/>
    </reaction>
</comment>
<dbReference type="GO" id="GO:0005886">
    <property type="term" value="C:plasma membrane"/>
    <property type="evidence" value="ECO:0007669"/>
    <property type="project" value="TreeGrafter"/>
</dbReference>
<evidence type="ECO:0000256" key="2">
    <source>
        <dbReference type="ARBA" id="ARBA00022723"/>
    </source>
</evidence>
<keyword evidence="2 4" id="KW-0479">Metal-binding</keyword>
<evidence type="ECO:0000313" key="7">
    <source>
        <dbReference type="Proteomes" id="UP000694421"/>
    </source>
</evidence>
<dbReference type="Gene3D" id="3.10.200.10">
    <property type="entry name" value="Alpha carbonic anhydrase"/>
    <property type="match status" value="2"/>
</dbReference>
<evidence type="ECO:0000313" key="6">
    <source>
        <dbReference type="Ensembl" id="ENSSMRP00000009061.1"/>
    </source>
</evidence>
<dbReference type="OMA" id="CYDKPSC"/>
<protein>
    <recommendedName>
        <fullName evidence="4">Carbonic anhydrase</fullName>
        <ecNumber evidence="4">4.2.1.1</ecNumber>
    </recommendedName>
</protein>
<proteinExistence type="inferred from homology"/>
<dbReference type="InterPro" id="IPR001148">
    <property type="entry name" value="CA_dom"/>
</dbReference>
<organism evidence="6 7">
    <name type="scientific">Salvator merianae</name>
    <name type="common">Argentine black and white tegu</name>
    <name type="synonym">Tupinambis merianae</name>
    <dbReference type="NCBI Taxonomy" id="96440"/>
    <lineage>
        <taxon>Eukaryota</taxon>
        <taxon>Metazoa</taxon>
        <taxon>Chordata</taxon>
        <taxon>Craniata</taxon>
        <taxon>Vertebrata</taxon>
        <taxon>Euteleostomi</taxon>
        <taxon>Lepidosauria</taxon>
        <taxon>Squamata</taxon>
        <taxon>Bifurcata</taxon>
        <taxon>Unidentata</taxon>
        <taxon>Episquamata</taxon>
        <taxon>Laterata</taxon>
        <taxon>Teiioidea</taxon>
        <taxon>Teiidae</taxon>
        <taxon>Salvator</taxon>
    </lineage>
</organism>
<keyword evidence="4" id="KW-0456">Lyase</keyword>
<dbReference type="GO" id="GO:0004089">
    <property type="term" value="F:carbonate dehydratase activity"/>
    <property type="evidence" value="ECO:0007669"/>
    <property type="project" value="UniProtKB-UniRule"/>
</dbReference>
<dbReference type="Ensembl" id="ENSSMRT00000010562.1">
    <property type="protein sequence ID" value="ENSSMRP00000009061.1"/>
    <property type="gene ID" value="ENSSMRG00000007244.1"/>
</dbReference>
<accession>A0A8D0BIE4</accession>
<dbReference type="InterPro" id="IPR023561">
    <property type="entry name" value="Carbonic_anhydrase_a-class"/>
</dbReference>
<dbReference type="PANTHER" id="PTHR18952:SF200">
    <property type="entry name" value="CARBONIC ANHYDRASE"/>
    <property type="match status" value="1"/>
</dbReference>